<dbReference type="Proteomes" id="UP000038045">
    <property type="component" value="Unplaced"/>
</dbReference>
<accession>A0A0N5A232</accession>
<dbReference type="WBParaSite" id="PTRK_0001567800.1">
    <property type="protein sequence ID" value="PTRK_0001567800.1"/>
    <property type="gene ID" value="PTRK_0001567800"/>
</dbReference>
<feature type="region of interest" description="Disordered" evidence="1">
    <location>
        <begin position="74"/>
        <end position="96"/>
    </location>
</feature>
<name>A0A0N5A232_PARTI</name>
<protein>
    <submittedName>
        <fullName evidence="3">Small, acid-soluble spore protein H</fullName>
    </submittedName>
</protein>
<sequence>MIGSQDIEKLCKFKNQKCRIKRHNGEYVEAVVEDIENGKVTVFFIEEGKMYLKRVSILDFQIWNSFSLSELKQSDKKLQKGSMDNSDKSDENVEKK</sequence>
<feature type="compositionally biased region" description="Basic and acidic residues" evidence="1">
    <location>
        <begin position="85"/>
        <end position="96"/>
    </location>
</feature>
<evidence type="ECO:0000313" key="3">
    <source>
        <dbReference type="WBParaSite" id="PTRK_0001567800.1"/>
    </source>
</evidence>
<reference evidence="3" key="1">
    <citation type="submission" date="2017-02" db="UniProtKB">
        <authorList>
            <consortium name="WormBaseParasite"/>
        </authorList>
    </citation>
    <scope>IDENTIFICATION</scope>
</reference>
<evidence type="ECO:0000256" key="1">
    <source>
        <dbReference type="SAM" id="MobiDB-lite"/>
    </source>
</evidence>
<dbReference type="AlphaFoldDB" id="A0A0N5A232"/>
<evidence type="ECO:0000313" key="2">
    <source>
        <dbReference type="Proteomes" id="UP000038045"/>
    </source>
</evidence>
<keyword evidence="2" id="KW-1185">Reference proteome</keyword>
<proteinExistence type="predicted"/>
<organism evidence="2 3">
    <name type="scientific">Parastrongyloides trichosuri</name>
    <name type="common">Possum-specific nematode worm</name>
    <dbReference type="NCBI Taxonomy" id="131310"/>
    <lineage>
        <taxon>Eukaryota</taxon>
        <taxon>Metazoa</taxon>
        <taxon>Ecdysozoa</taxon>
        <taxon>Nematoda</taxon>
        <taxon>Chromadorea</taxon>
        <taxon>Rhabditida</taxon>
        <taxon>Tylenchina</taxon>
        <taxon>Panagrolaimomorpha</taxon>
        <taxon>Strongyloidoidea</taxon>
        <taxon>Strongyloididae</taxon>
        <taxon>Parastrongyloides</taxon>
    </lineage>
</organism>